<gene>
    <name evidence="2" type="ORF">SMN809_LOCUS45294</name>
</gene>
<sequence length="54" mass="5672">MQDATPSPGALEQNGRSSRDSEGGHESASKPTTATTGKRRAGSRRASFRPDLTV</sequence>
<name>A0A8S3AQE1_9BILA</name>
<reference evidence="2" key="1">
    <citation type="submission" date="2021-02" db="EMBL/GenBank/DDBJ databases">
        <authorList>
            <person name="Nowell W R."/>
        </authorList>
    </citation>
    <scope>NUCLEOTIDE SEQUENCE</scope>
</reference>
<feature type="compositionally biased region" description="Basic residues" evidence="1">
    <location>
        <begin position="37"/>
        <end position="47"/>
    </location>
</feature>
<protein>
    <submittedName>
        <fullName evidence="2">Uncharacterized protein</fullName>
    </submittedName>
</protein>
<organism evidence="2 3">
    <name type="scientific">Rotaria magnacalcarata</name>
    <dbReference type="NCBI Taxonomy" id="392030"/>
    <lineage>
        <taxon>Eukaryota</taxon>
        <taxon>Metazoa</taxon>
        <taxon>Spiralia</taxon>
        <taxon>Gnathifera</taxon>
        <taxon>Rotifera</taxon>
        <taxon>Eurotatoria</taxon>
        <taxon>Bdelloidea</taxon>
        <taxon>Philodinida</taxon>
        <taxon>Philodinidae</taxon>
        <taxon>Rotaria</taxon>
    </lineage>
</organism>
<feature type="region of interest" description="Disordered" evidence="1">
    <location>
        <begin position="1"/>
        <end position="54"/>
    </location>
</feature>
<evidence type="ECO:0000256" key="1">
    <source>
        <dbReference type="SAM" id="MobiDB-lite"/>
    </source>
</evidence>
<feature type="non-terminal residue" evidence="2">
    <location>
        <position position="54"/>
    </location>
</feature>
<feature type="compositionally biased region" description="Basic and acidic residues" evidence="1">
    <location>
        <begin position="17"/>
        <end position="28"/>
    </location>
</feature>
<dbReference type="AlphaFoldDB" id="A0A8S3AQE1"/>
<accession>A0A8S3AQE1</accession>
<evidence type="ECO:0000313" key="3">
    <source>
        <dbReference type="Proteomes" id="UP000676336"/>
    </source>
</evidence>
<evidence type="ECO:0000313" key="2">
    <source>
        <dbReference type="EMBL" id="CAF4754874.1"/>
    </source>
</evidence>
<comment type="caution">
    <text evidence="2">The sequence shown here is derived from an EMBL/GenBank/DDBJ whole genome shotgun (WGS) entry which is preliminary data.</text>
</comment>
<dbReference type="EMBL" id="CAJOBI010138050">
    <property type="protein sequence ID" value="CAF4754874.1"/>
    <property type="molecule type" value="Genomic_DNA"/>
</dbReference>
<proteinExistence type="predicted"/>
<dbReference type="Proteomes" id="UP000676336">
    <property type="component" value="Unassembled WGS sequence"/>
</dbReference>